<evidence type="ECO:0000256" key="8">
    <source>
        <dbReference type="ARBA" id="ARBA00022989"/>
    </source>
</evidence>
<evidence type="ECO:0000256" key="1">
    <source>
        <dbReference type="ARBA" id="ARBA00004383"/>
    </source>
</evidence>
<comment type="subcellular location">
    <subcellularLocation>
        <location evidence="1 10">Cell inner membrane</location>
        <topology evidence="1 10">Single-pass membrane protein</topology>
        <orientation evidence="1 10">Periplasmic side</orientation>
    </subcellularLocation>
</comment>
<evidence type="ECO:0000256" key="10">
    <source>
        <dbReference type="RuleBase" id="RU362123"/>
    </source>
</evidence>
<keyword evidence="5 10" id="KW-0997">Cell inner membrane</keyword>
<keyword evidence="3 10" id="KW-0813">Transport</keyword>
<evidence type="ECO:0000256" key="6">
    <source>
        <dbReference type="ARBA" id="ARBA00022692"/>
    </source>
</evidence>
<evidence type="ECO:0000256" key="4">
    <source>
        <dbReference type="ARBA" id="ARBA00022475"/>
    </source>
</evidence>
<dbReference type="InterPro" id="IPR006260">
    <property type="entry name" value="TonB/TolA_C"/>
</dbReference>
<reference evidence="13 14" key="1">
    <citation type="submission" date="2015-02" db="EMBL/GenBank/DDBJ databases">
        <title>Complete genome sequence of Kangiella geojedonensis strain YCS-5T.</title>
        <authorList>
            <person name="Kim K.M."/>
        </authorList>
    </citation>
    <scope>NUCLEOTIDE SEQUENCE [LARGE SCALE GENOMIC DNA]</scope>
    <source>
        <strain evidence="13 14">YCS-5</strain>
    </source>
</reference>
<dbReference type="PANTHER" id="PTHR33446">
    <property type="entry name" value="PROTEIN TONB-RELATED"/>
    <property type="match status" value="1"/>
</dbReference>
<dbReference type="EMBL" id="CP010975">
    <property type="protein sequence ID" value="AKE52731.1"/>
    <property type="molecule type" value="Genomic_DNA"/>
</dbReference>
<dbReference type="GO" id="GO:0030288">
    <property type="term" value="C:outer membrane-bounded periplasmic space"/>
    <property type="evidence" value="ECO:0007669"/>
    <property type="project" value="InterPro"/>
</dbReference>
<dbReference type="GO" id="GO:0055085">
    <property type="term" value="P:transmembrane transport"/>
    <property type="evidence" value="ECO:0007669"/>
    <property type="project" value="InterPro"/>
</dbReference>
<evidence type="ECO:0000256" key="5">
    <source>
        <dbReference type="ARBA" id="ARBA00022519"/>
    </source>
</evidence>
<evidence type="ECO:0000256" key="2">
    <source>
        <dbReference type="ARBA" id="ARBA00006555"/>
    </source>
</evidence>
<keyword evidence="10" id="KW-0735">Signal-anchor</keyword>
<name>A0A0F6RDA0_9GAMM</name>
<dbReference type="GO" id="GO:0015891">
    <property type="term" value="P:siderophore transport"/>
    <property type="evidence" value="ECO:0007669"/>
    <property type="project" value="InterPro"/>
</dbReference>
<dbReference type="InterPro" id="IPR051045">
    <property type="entry name" value="TonB-dependent_transducer"/>
</dbReference>
<dbReference type="InterPro" id="IPR037682">
    <property type="entry name" value="TonB_C"/>
</dbReference>
<dbReference type="Proteomes" id="UP000034071">
    <property type="component" value="Chromosome"/>
</dbReference>
<dbReference type="KEGG" id="kge:TQ33_1791"/>
<proteinExistence type="inferred from homology"/>
<dbReference type="FunFam" id="3.30.1150.10:FF:000006">
    <property type="entry name" value="Protein TonB"/>
    <property type="match status" value="1"/>
</dbReference>
<evidence type="ECO:0000256" key="9">
    <source>
        <dbReference type="ARBA" id="ARBA00023136"/>
    </source>
</evidence>
<keyword evidence="8" id="KW-1133">Transmembrane helix</keyword>
<dbReference type="PROSITE" id="PS52015">
    <property type="entry name" value="TONB_CTD"/>
    <property type="match status" value="1"/>
</dbReference>
<feature type="region of interest" description="Disordered" evidence="11">
    <location>
        <begin position="30"/>
        <end position="73"/>
    </location>
</feature>
<keyword evidence="9" id="KW-0472">Membrane</keyword>
<evidence type="ECO:0000313" key="13">
    <source>
        <dbReference type="EMBL" id="AKE52731.1"/>
    </source>
</evidence>
<accession>A0A0F6RDA0</accession>
<keyword evidence="6" id="KW-0812">Transmembrane</keyword>
<gene>
    <name evidence="13" type="ORF">TQ33_1791</name>
</gene>
<keyword evidence="14" id="KW-1185">Reference proteome</keyword>
<dbReference type="Pfam" id="PF03544">
    <property type="entry name" value="TonB_C"/>
    <property type="match status" value="1"/>
</dbReference>
<dbReference type="Gene3D" id="3.30.1150.10">
    <property type="match status" value="1"/>
</dbReference>
<evidence type="ECO:0000313" key="14">
    <source>
        <dbReference type="Proteomes" id="UP000034071"/>
    </source>
</evidence>
<dbReference type="PANTHER" id="PTHR33446:SF14">
    <property type="entry name" value="PROTEIN TONB"/>
    <property type="match status" value="1"/>
</dbReference>
<dbReference type="HOGENOM" id="CLU_108529_1_0_6"/>
<dbReference type="InterPro" id="IPR003538">
    <property type="entry name" value="TonB"/>
</dbReference>
<sequence length="206" mass="23023">MKMIMSVLFAAVVTAGLLFLMSLFISDEQVKEETKPPTVEVADVTIPEEKPKPRPSEVKPPKPPALEPAPDQRGQVIETAETDNLQDEWIARNPNLDVPLPTGLGSIPDMEFSQDSEAMPMYRTQPNYPIVAQQRGLEGWVLLKYDVDTSGTLSNITVIDSEPRKIFDKEATRALRKWKFKPAMTNGQPIASVGQTVKIEFNMEQE</sequence>
<protein>
    <recommendedName>
        <fullName evidence="10">Protein TonB</fullName>
    </recommendedName>
</protein>
<feature type="domain" description="TonB C-terminal" evidence="12">
    <location>
        <begin position="113"/>
        <end position="206"/>
    </location>
</feature>
<keyword evidence="7 10" id="KW-0653">Protein transport</keyword>
<keyword evidence="4 10" id="KW-1003">Cell membrane</keyword>
<evidence type="ECO:0000256" key="11">
    <source>
        <dbReference type="SAM" id="MobiDB-lite"/>
    </source>
</evidence>
<comment type="similarity">
    <text evidence="2 10">Belongs to the TonB family.</text>
</comment>
<organism evidence="13 14">
    <name type="scientific">Kangiella geojedonensis</name>
    <dbReference type="NCBI Taxonomy" id="914150"/>
    <lineage>
        <taxon>Bacteria</taxon>
        <taxon>Pseudomonadati</taxon>
        <taxon>Pseudomonadota</taxon>
        <taxon>Gammaproteobacteria</taxon>
        <taxon>Kangiellales</taxon>
        <taxon>Kangiellaceae</taxon>
        <taxon>Kangiella</taxon>
    </lineage>
</organism>
<dbReference type="STRING" id="914150.TQ33_1791"/>
<evidence type="ECO:0000259" key="12">
    <source>
        <dbReference type="PROSITE" id="PS52015"/>
    </source>
</evidence>
<comment type="function">
    <text evidence="10">Interacts with outer membrane receptor proteins that carry out high-affinity binding and energy dependent uptake into the periplasmic space of specific substrates. It could act to transduce energy from the cytoplasmic membrane to specific energy-requiring processes in the outer membrane, resulting in the release into the periplasm of ligands bound by these outer membrane proteins.</text>
</comment>
<dbReference type="GO" id="GO:0005886">
    <property type="term" value="C:plasma membrane"/>
    <property type="evidence" value="ECO:0007669"/>
    <property type="project" value="UniProtKB-SubCell"/>
</dbReference>
<dbReference type="GO" id="GO:0031992">
    <property type="term" value="F:energy transducer activity"/>
    <property type="evidence" value="ECO:0007669"/>
    <property type="project" value="InterPro"/>
</dbReference>
<dbReference type="RefSeq" id="WP_046561766.1">
    <property type="nucleotide sequence ID" value="NZ_CP010975.1"/>
</dbReference>
<evidence type="ECO:0000256" key="7">
    <source>
        <dbReference type="ARBA" id="ARBA00022927"/>
    </source>
</evidence>
<dbReference type="OrthoDB" id="1628901at2"/>
<dbReference type="SUPFAM" id="SSF74653">
    <property type="entry name" value="TolA/TonB C-terminal domain"/>
    <property type="match status" value="1"/>
</dbReference>
<dbReference type="NCBIfam" id="TIGR01352">
    <property type="entry name" value="tonB_Cterm"/>
    <property type="match status" value="1"/>
</dbReference>
<evidence type="ECO:0000256" key="3">
    <source>
        <dbReference type="ARBA" id="ARBA00022448"/>
    </source>
</evidence>
<dbReference type="AlphaFoldDB" id="A0A0F6RDA0"/>
<dbReference type="PRINTS" id="PR01374">
    <property type="entry name" value="TONBPROTEIN"/>
</dbReference>
<feature type="compositionally biased region" description="Basic and acidic residues" evidence="11">
    <location>
        <begin position="47"/>
        <end position="60"/>
    </location>
</feature>
<dbReference type="GO" id="GO:0015031">
    <property type="term" value="P:protein transport"/>
    <property type="evidence" value="ECO:0007669"/>
    <property type="project" value="UniProtKB-UniRule"/>
</dbReference>